<protein>
    <recommendedName>
        <fullName evidence="7">Type II secretion system protein GspF domain-containing protein</fullName>
    </recommendedName>
</protein>
<feature type="transmembrane region" description="Helical" evidence="6">
    <location>
        <begin position="53"/>
        <end position="78"/>
    </location>
</feature>
<evidence type="ECO:0000256" key="4">
    <source>
        <dbReference type="ARBA" id="ARBA00022989"/>
    </source>
</evidence>
<dbReference type="GO" id="GO:0005886">
    <property type="term" value="C:plasma membrane"/>
    <property type="evidence" value="ECO:0007669"/>
    <property type="project" value="UniProtKB-SubCell"/>
</dbReference>
<keyword evidence="9" id="KW-1185">Reference proteome</keyword>
<dbReference type="HOGENOM" id="CLU_064032_0_0_11"/>
<proteinExistence type="predicted"/>
<comment type="subcellular location">
    <subcellularLocation>
        <location evidence="1">Cell membrane</location>
        <topology evidence="1">Multi-pass membrane protein</topology>
    </subcellularLocation>
</comment>
<dbReference type="KEGG" id="twh:TWT_190"/>
<dbReference type="eggNOG" id="COG2064">
    <property type="taxonomic scope" value="Bacteria"/>
</dbReference>
<dbReference type="EMBL" id="AE014184">
    <property type="protein sequence ID" value="AAO44287.1"/>
    <property type="molecule type" value="Genomic_DNA"/>
</dbReference>
<evidence type="ECO:0000256" key="1">
    <source>
        <dbReference type="ARBA" id="ARBA00004651"/>
    </source>
</evidence>
<evidence type="ECO:0000256" key="5">
    <source>
        <dbReference type="ARBA" id="ARBA00023136"/>
    </source>
</evidence>
<evidence type="ECO:0000259" key="7">
    <source>
        <dbReference type="Pfam" id="PF00482"/>
    </source>
</evidence>
<dbReference type="STRING" id="203267.TWT_190"/>
<keyword evidence="5 6" id="KW-0472">Membrane</keyword>
<dbReference type="AlphaFoldDB" id="Q83GQ9"/>
<evidence type="ECO:0000313" key="8">
    <source>
        <dbReference type="EMBL" id="AAO44287.1"/>
    </source>
</evidence>
<evidence type="ECO:0000256" key="6">
    <source>
        <dbReference type="SAM" id="Phobius"/>
    </source>
</evidence>
<feature type="transmembrane region" description="Helical" evidence="6">
    <location>
        <begin position="12"/>
        <end position="32"/>
    </location>
</feature>
<feature type="transmembrane region" description="Helical" evidence="6">
    <location>
        <begin position="84"/>
        <end position="103"/>
    </location>
</feature>
<dbReference type="Proteomes" id="UP000002200">
    <property type="component" value="Chromosome"/>
</dbReference>
<accession>Q83GQ9</accession>
<dbReference type="Pfam" id="PF00482">
    <property type="entry name" value="T2SSF"/>
    <property type="match status" value="1"/>
</dbReference>
<gene>
    <name evidence="8" type="ordered locus">TWT_190</name>
</gene>
<keyword evidence="2" id="KW-1003">Cell membrane</keyword>
<name>Q83GQ9_TROWT</name>
<sequence length="294" mass="32196">MNRAPLYLRTWRLMLSVALSLLLSAGNLFLLAKSKPSRRYGRFDKFHSRLIAVGLRNVSLGSFVSLTVLFGVVFAAIITLVTGIYIFCVFGFLIGIATPILIVNYQYRRLVSLDSNIWPDIVENVISAVRAGMGLPEALCSLSRFGPVRIRQIFCNLENEYGATGNFASAVANAKCALADPKADRILETVQLARSLGGSELIKVLRNLSEYMREDLATRAEIVGRQSWVVNAARIAVAAPWAVLAIMSTRAETVSAYNSQAGVVVIILGALSCAIAYKIMMVVARIPQEERYMG</sequence>
<dbReference type="InterPro" id="IPR018076">
    <property type="entry name" value="T2SS_GspF_dom"/>
</dbReference>
<feature type="domain" description="Type II secretion system protein GspF" evidence="7">
    <location>
        <begin position="123"/>
        <end position="247"/>
    </location>
</feature>
<keyword evidence="3 6" id="KW-0812">Transmembrane</keyword>
<keyword evidence="4 6" id="KW-1133">Transmembrane helix</keyword>
<evidence type="ECO:0000256" key="2">
    <source>
        <dbReference type="ARBA" id="ARBA00022475"/>
    </source>
</evidence>
<evidence type="ECO:0000313" key="9">
    <source>
        <dbReference type="Proteomes" id="UP000002200"/>
    </source>
</evidence>
<dbReference type="PANTHER" id="PTHR35007:SF3">
    <property type="entry name" value="POSSIBLE CONSERVED ALANINE RICH MEMBRANE PROTEIN"/>
    <property type="match status" value="1"/>
</dbReference>
<organism evidence="8 9">
    <name type="scientific">Tropheryma whipplei (strain Twist)</name>
    <name type="common">Whipple's bacillus</name>
    <dbReference type="NCBI Taxonomy" id="203267"/>
    <lineage>
        <taxon>Bacteria</taxon>
        <taxon>Bacillati</taxon>
        <taxon>Actinomycetota</taxon>
        <taxon>Actinomycetes</taxon>
        <taxon>Micrococcales</taxon>
        <taxon>Tropherymataceae</taxon>
        <taxon>Tropheryma</taxon>
    </lineage>
</organism>
<dbReference type="OrthoDB" id="3217742at2"/>
<feature type="transmembrane region" description="Helical" evidence="6">
    <location>
        <begin position="228"/>
        <end position="249"/>
    </location>
</feature>
<feature type="transmembrane region" description="Helical" evidence="6">
    <location>
        <begin position="261"/>
        <end position="284"/>
    </location>
</feature>
<dbReference type="PANTHER" id="PTHR35007">
    <property type="entry name" value="INTEGRAL MEMBRANE PROTEIN-RELATED"/>
    <property type="match status" value="1"/>
</dbReference>
<reference evidence="8 9" key="1">
    <citation type="journal article" date="2003" name="Genome Res.">
        <title>Tropheryma whipplei twist: a human pathogenic Actinobacteria with a reduced genome.</title>
        <authorList>
            <person name="Raoult D."/>
            <person name="Ogata H."/>
            <person name="Audic S."/>
            <person name="Robert C."/>
            <person name="Suhre K."/>
            <person name="Drancourt M."/>
            <person name="Claverie J.-M."/>
        </authorList>
    </citation>
    <scope>NUCLEOTIDE SEQUENCE [LARGE SCALE GENOMIC DNA]</scope>
    <source>
        <strain evidence="8 9">Twist</strain>
    </source>
</reference>
<evidence type="ECO:0000256" key="3">
    <source>
        <dbReference type="ARBA" id="ARBA00022692"/>
    </source>
</evidence>